<evidence type="ECO:0000313" key="2">
    <source>
        <dbReference type="Proteomes" id="UP000319663"/>
    </source>
</evidence>
<sequence length="117" mass="13309">MRGQSMRCDSFSEYSNTPAGDYIHRLTQIHTTDTPSEVGKRAAFFGASDMVGNMFLSVLQAALYKNLDGVNGLAGWQWLFIRLYRHLLGPPRPPNHSILAKYYTRFLAIENRSRSCH</sequence>
<reference evidence="1 2" key="1">
    <citation type="submission" date="2019-06" db="EMBL/GenBank/DDBJ databases">
        <title>Wine fermentation using esterase from Monascus purpureus.</title>
        <authorList>
            <person name="Geng C."/>
            <person name="Zhang Y."/>
        </authorList>
    </citation>
    <scope>NUCLEOTIDE SEQUENCE [LARGE SCALE GENOMIC DNA]</scope>
    <source>
        <strain evidence="1">HQ1</strain>
    </source>
</reference>
<comment type="caution">
    <text evidence="1">The sequence shown here is derived from an EMBL/GenBank/DDBJ whole genome shotgun (WGS) entry which is preliminary data.</text>
</comment>
<evidence type="ECO:0000313" key="1">
    <source>
        <dbReference type="EMBL" id="TQB70526.1"/>
    </source>
</evidence>
<dbReference type="STRING" id="5098.A0A507QQ11"/>
<dbReference type="EMBL" id="VIFY01000104">
    <property type="protein sequence ID" value="TQB70526.1"/>
    <property type="molecule type" value="Genomic_DNA"/>
</dbReference>
<accession>A0A507QQ11</accession>
<gene>
    <name evidence="1" type="ORF">MPDQ_000350</name>
</gene>
<dbReference type="Proteomes" id="UP000319663">
    <property type="component" value="Unassembled WGS sequence"/>
</dbReference>
<keyword evidence="2" id="KW-1185">Reference proteome</keyword>
<name>A0A507QQ11_MONPU</name>
<proteinExistence type="predicted"/>
<dbReference type="AlphaFoldDB" id="A0A507QQ11"/>
<organism evidence="1 2">
    <name type="scientific">Monascus purpureus</name>
    <name type="common">Red mold</name>
    <name type="synonym">Monascus anka</name>
    <dbReference type="NCBI Taxonomy" id="5098"/>
    <lineage>
        <taxon>Eukaryota</taxon>
        <taxon>Fungi</taxon>
        <taxon>Dikarya</taxon>
        <taxon>Ascomycota</taxon>
        <taxon>Pezizomycotina</taxon>
        <taxon>Eurotiomycetes</taxon>
        <taxon>Eurotiomycetidae</taxon>
        <taxon>Eurotiales</taxon>
        <taxon>Aspergillaceae</taxon>
        <taxon>Monascus</taxon>
    </lineage>
</organism>
<protein>
    <submittedName>
        <fullName evidence="1">Uncharacterized protein</fullName>
    </submittedName>
</protein>